<feature type="transmembrane region" description="Helical" evidence="9">
    <location>
        <begin position="47"/>
        <end position="66"/>
    </location>
</feature>
<keyword evidence="3 8" id="KW-0813">Transport</keyword>
<accession>A0A934U690</accession>
<dbReference type="InterPro" id="IPR034294">
    <property type="entry name" value="Aquaporin_transptr"/>
</dbReference>
<gene>
    <name evidence="10" type="ORF">JGU71_25815</name>
</gene>
<name>A0A934U690_9NOCA</name>
<dbReference type="PRINTS" id="PR00783">
    <property type="entry name" value="MINTRINSICP"/>
</dbReference>
<keyword evidence="5 8" id="KW-0812">Transmembrane</keyword>
<dbReference type="Pfam" id="PF00230">
    <property type="entry name" value="MIP"/>
    <property type="match status" value="1"/>
</dbReference>
<evidence type="ECO:0000256" key="1">
    <source>
        <dbReference type="ARBA" id="ARBA00004651"/>
    </source>
</evidence>
<comment type="similarity">
    <text evidence="2 8">Belongs to the MIP/aquaporin (TC 1.A.8) family.</text>
</comment>
<dbReference type="Proteomes" id="UP000655868">
    <property type="component" value="Unassembled WGS sequence"/>
</dbReference>
<feature type="transmembrane region" description="Helical" evidence="9">
    <location>
        <begin position="87"/>
        <end position="114"/>
    </location>
</feature>
<feature type="transmembrane region" description="Helical" evidence="9">
    <location>
        <begin position="222"/>
        <end position="247"/>
    </location>
</feature>
<evidence type="ECO:0000256" key="9">
    <source>
        <dbReference type="SAM" id="Phobius"/>
    </source>
</evidence>
<dbReference type="EMBL" id="JAEMNV010000011">
    <property type="protein sequence ID" value="MBJ8342314.1"/>
    <property type="molecule type" value="Genomic_DNA"/>
</dbReference>
<sequence length="256" mass="26526">MSPTAQEFVEKEQISEFKKYVAEAIGTFVLLFGGVGTAVLAGNNVTWLGIALAFGLTLLFLMYAIGPISGCHLNPAVTLGNLLLGRISPLVAGLYVVAQLVGGFIAGVVLYAVAQNNPGYDRATKGLGANGWGDHSPSAFSVGDGLIQPGYSVAATIIIEVVLTGLLVFVFLASTDQISDVPMAGISIGLTLTVVHLVAIPVDGGSFNPVRSLAVAPYQDGALAQVWVFVVFPLIGGALGALVYGVLYGRSREMRS</sequence>
<evidence type="ECO:0000256" key="7">
    <source>
        <dbReference type="ARBA" id="ARBA00023136"/>
    </source>
</evidence>
<dbReference type="Gene3D" id="1.20.1080.10">
    <property type="entry name" value="Glycerol uptake facilitator protein"/>
    <property type="match status" value="1"/>
</dbReference>
<organism evidence="10 11">
    <name type="scientific">Antrihabitans stalagmiti</name>
    <dbReference type="NCBI Taxonomy" id="2799499"/>
    <lineage>
        <taxon>Bacteria</taxon>
        <taxon>Bacillati</taxon>
        <taxon>Actinomycetota</taxon>
        <taxon>Actinomycetes</taxon>
        <taxon>Mycobacteriales</taxon>
        <taxon>Nocardiaceae</taxon>
        <taxon>Antrihabitans</taxon>
    </lineage>
</organism>
<keyword evidence="11" id="KW-1185">Reference proteome</keyword>
<dbReference type="PANTHER" id="PTHR19139:SF199">
    <property type="entry name" value="MIP17260P"/>
    <property type="match status" value="1"/>
</dbReference>
<dbReference type="InterPro" id="IPR022357">
    <property type="entry name" value="MIP_CS"/>
</dbReference>
<dbReference type="PROSITE" id="PS00221">
    <property type="entry name" value="MIP"/>
    <property type="match status" value="1"/>
</dbReference>
<dbReference type="GO" id="GO:0005886">
    <property type="term" value="C:plasma membrane"/>
    <property type="evidence" value="ECO:0007669"/>
    <property type="project" value="UniProtKB-SubCell"/>
</dbReference>
<feature type="transmembrane region" description="Helical" evidence="9">
    <location>
        <begin position="151"/>
        <end position="172"/>
    </location>
</feature>
<feature type="transmembrane region" description="Helical" evidence="9">
    <location>
        <begin position="20"/>
        <end position="41"/>
    </location>
</feature>
<evidence type="ECO:0000313" key="10">
    <source>
        <dbReference type="EMBL" id="MBJ8342314.1"/>
    </source>
</evidence>
<dbReference type="RefSeq" id="WP_199707739.1">
    <property type="nucleotide sequence ID" value="NZ_JAEMNV010000011.1"/>
</dbReference>
<proteinExistence type="inferred from homology"/>
<evidence type="ECO:0000313" key="11">
    <source>
        <dbReference type="Proteomes" id="UP000655868"/>
    </source>
</evidence>
<evidence type="ECO:0000256" key="5">
    <source>
        <dbReference type="ARBA" id="ARBA00022692"/>
    </source>
</evidence>
<reference evidence="10" key="1">
    <citation type="submission" date="2020-12" db="EMBL/GenBank/DDBJ databases">
        <title>Antrihabitans popcorni sp. nov. and Antrihabitans auranticaus sp. nov., isolated from a larva cave.</title>
        <authorList>
            <person name="Lee S.D."/>
            <person name="Kim I.S."/>
        </authorList>
    </citation>
    <scope>NUCLEOTIDE SEQUENCE</scope>
    <source>
        <strain evidence="10">YC3-6</strain>
    </source>
</reference>
<dbReference type="SUPFAM" id="SSF81338">
    <property type="entry name" value="Aquaporin-like"/>
    <property type="match status" value="1"/>
</dbReference>
<comment type="subcellular location">
    <subcellularLocation>
        <location evidence="1">Cell membrane</location>
        <topology evidence="1">Multi-pass membrane protein</topology>
    </subcellularLocation>
</comment>
<evidence type="ECO:0000256" key="3">
    <source>
        <dbReference type="ARBA" id="ARBA00022448"/>
    </source>
</evidence>
<keyword evidence="4" id="KW-1003">Cell membrane</keyword>
<protein>
    <submittedName>
        <fullName evidence="10">Aquaporin</fullName>
    </submittedName>
</protein>
<evidence type="ECO:0000256" key="8">
    <source>
        <dbReference type="RuleBase" id="RU000477"/>
    </source>
</evidence>
<dbReference type="AlphaFoldDB" id="A0A934U690"/>
<evidence type="ECO:0000256" key="2">
    <source>
        <dbReference type="ARBA" id="ARBA00006175"/>
    </source>
</evidence>
<evidence type="ECO:0000256" key="6">
    <source>
        <dbReference type="ARBA" id="ARBA00022989"/>
    </source>
</evidence>
<dbReference type="InterPro" id="IPR000425">
    <property type="entry name" value="MIP"/>
</dbReference>
<comment type="caution">
    <text evidence="10">The sequence shown here is derived from an EMBL/GenBank/DDBJ whole genome shotgun (WGS) entry which is preliminary data.</text>
</comment>
<evidence type="ECO:0000256" key="4">
    <source>
        <dbReference type="ARBA" id="ARBA00022475"/>
    </source>
</evidence>
<dbReference type="InterPro" id="IPR023271">
    <property type="entry name" value="Aquaporin-like"/>
</dbReference>
<keyword evidence="7 9" id="KW-0472">Membrane</keyword>
<dbReference type="PANTHER" id="PTHR19139">
    <property type="entry name" value="AQUAPORIN TRANSPORTER"/>
    <property type="match status" value="1"/>
</dbReference>
<feature type="transmembrane region" description="Helical" evidence="9">
    <location>
        <begin position="184"/>
        <end position="202"/>
    </location>
</feature>
<dbReference type="GO" id="GO:0015250">
    <property type="term" value="F:water channel activity"/>
    <property type="evidence" value="ECO:0007669"/>
    <property type="project" value="TreeGrafter"/>
</dbReference>
<keyword evidence="6 9" id="KW-1133">Transmembrane helix</keyword>